<dbReference type="Proteomes" id="UP000257109">
    <property type="component" value="Unassembled WGS sequence"/>
</dbReference>
<comment type="caution">
    <text evidence="4">The sequence shown here is derived from an EMBL/GenBank/DDBJ whole genome shotgun (WGS) entry which is preliminary data.</text>
</comment>
<dbReference type="GO" id="GO:0032875">
    <property type="term" value="P:regulation of DNA endoreduplication"/>
    <property type="evidence" value="ECO:0007669"/>
    <property type="project" value="InterPro"/>
</dbReference>
<accession>A0A371G1P4</accession>
<proteinExistence type="predicted"/>
<dbReference type="OrthoDB" id="1302889at2759"/>
<dbReference type="EMBL" id="QJKJ01007034">
    <property type="protein sequence ID" value="RDX84485.1"/>
    <property type="molecule type" value="Genomic_DNA"/>
</dbReference>
<evidence type="ECO:0000313" key="4">
    <source>
        <dbReference type="EMBL" id="RDX84485.1"/>
    </source>
</evidence>
<evidence type="ECO:0000313" key="5">
    <source>
        <dbReference type="Proteomes" id="UP000257109"/>
    </source>
</evidence>
<keyword evidence="1 4" id="KW-0649">Protein kinase inhibitor</keyword>
<dbReference type="GO" id="GO:0004860">
    <property type="term" value="F:protein kinase inhibitor activity"/>
    <property type="evidence" value="ECO:0007669"/>
    <property type="project" value="UniProtKB-KW"/>
</dbReference>
<keyword evidence="5" id="KW-1185">Reference proteome</keyword>
<dbReference type="AlphaFoldDB" id="A0A371G1P4"/>
<feature type="region of interest" description="Disordered" evidence="3">
    <location>
        <begin position="28"/>
        <end position="75"/>
    </location>
</feature>
<evidence type="ECO:0000256" key="3">
    <source>
        <dbReference type="SAM" id="MobiDB-lite"/>
    </source>
</evidence>
<feature type="non-terminal residue" evidence="4">
    <location>
        <position position="1"/>
    </location>
</feature>
<sequence length="113" mass="12930">MGFSHSDLESESKKWVIAGIAVRSLKPINTKRSDEEEELSTTPTAKEARIPDKLPCPPAPRKRRPSRCGNNLAGGREFFTPPDLETVFKCHVKEQELVYKIIFLRKSHQKREI</sequence>
<dbReference type="InterPro" id="IPR040389">
    <property type="entry name" value="SMR"/>
</dbReference>
<gene>
    <name evidence="4" type="primary">SMR6</name>
    <name evidence="4" type="ORF">CR513_34453</name>
</gene>
<dbReference type="PANTHER" id="PTHR33142">
    <property type="entry name" value="CYCLIN-DEPENDENT PROTEIN KINASE INHIBITOR SMR13"/>
    <property type="match status" value="1"/>
</dbReference>
<dbReference type="PANTHER" id="PTHR33142:SF40">
    <property type="entry name" value="CYCLIN-DEPENDENT PROTEIN KINASE INHIBITOR SMR6"/>
    <property type="match status" value="1"/>
</dbReference>
<evidence type="ECO:0000256" key="2">
    <source>
        <dbReference type="ARBA" id="ARBA00023306"/>
    </source>
</evidence>
<protein>
    <submittedName>
        <fullName evidence="4">Cyclin-dependent protein kinase inhibitor SMR6</fullName>
    </submittedName>
</protein>
<organism evidence="4 5">
    <name type="scientific">Mucuna pruriens</name>
    <name type="common">Velvet bean</name>
    <name type="synonym">Dolichos pruriens</name>
    <dbReference type="NCBI Taxonomy" id="157652"/>
    <lineage>
        <taxon>Eukaryota</taxon>
        <taxon>Viridiplantae</taxon>
        <taxon>Streptophyta</taxon>
        <taxon>Embryophyta</taxon>
        <taxon>Tracheophyta</taxon>
        <taxon>Spermatophyta</taxon>
        <taxon>Magnoliopsida</taxon>
        <taxon>eudicotyledons</taxon>
        <taxon>Gunneridae</taxon>
        <taxon>Pentapetalae</taxon>
        <taxon>rosids</taxon>
        <taxon>fabids</taxon>
        <taxon>Fabales</taxon>
        <taxon>Fabaceae</taxon>
        <taxon>Papilionoideae</taxon>
        <taxon>50 kb inversion clade</taxon>
        <taxon>NPAAA clade</taxon>
        <taxon>indigoferoid/millettioid clade</taxon>
        <taxon>Phaseoleae</taxon>
        <taxon>Mucuna</taxon>
    </lineage>
</organism>
<name>A0A371G1P4_MUCPR</name>
<keyword evidence="2" id="KW-0131">Cell cycle</keyword>
<evidence type="ECO:0000256" key="1">
    <source>
        <dbReference type="ARBA" id="ARBA00023013"/>
    </source>
</evidence>
<reference evidence="4" key="1">
    <citation type="submission" date="2018-05" db="EMBL/GenBank/DDBJ databases">
        <title>Draft genome of Mucuna pruriens seed.</title>
        <authorList>
            <person name="Nnadi N.E."/>
            <person name="Vos R."/>
            <person name="Hasami M.H."/>
            <person name="Devisetty U.K."/>
            <person name="Aguiy J.C."/>
        </authorList>
    </citation>
    <scope>NUCLEOTIDE SEQUENCE [LARGE SCALE GENOMIC DNA]</scope>
    <source>
        <strain evidence="4">JCA_2017</strain>
    </source>
</reference>